<dbReference type="PANTHER" id="PTHR30404:SF0">
    <property type="entry name" value="N-ACETYLMURAMOYL-L-ALANINE AMIDASE AMIC"/>
    <property type="match status" value="1"/>
</dbReference>
<organism evidence="4">
    <name type="scientific">marine metagenome</name>
    <dbReference type="NCBI Taxonomy" id="408172"/>
    <lineage>
        <taxon>unclassified sequences</taxon>
        <taxon>metagenomes</taxon>
        <taxon>ecological metagenomes</taxon>
    </lineage>
</organism>
<dbReference type="InterPro" id="IPR021731">
    <property type="entry name" value="AMIN_dom"/>
</dbReference>
<name>A0A382Y4K5_9ZZZZ</name>
<sequence>MIGAFLCALEAGAAKTTIDGLRVRPSPERTRVVFDLGQPADYKIFTLENPDRVVIDIRFAELAVDINKLKLTGTQINKIRTANRNKGRDIRVVLDLDRALQFKSFVLEPIMQYGNRLVIDLYDKDRPKPAVVKKSQESLTQIRDIVIAIDAGHGGDDPGAIGPNKLFEKDVVLSIAKDLV</sequence>
<dbReference type="SUPFAM" id="SSF53187">
    <property type="entry name" value="Zn-dependent exopeptidases"/>
    <property type="match status" value="1"/>
</dbReference>
<keyword evidence="1" id="KW-0378">Hydrolase</keyword>
<evidence type="ECO:0000313" key="4">
    <source>
        <dbReference type="EMBL" id="SVD78272.1"/>
    </source>
</evidence>
<dbReference type="Pfam" id="PF11741">
    <property type="entry name" value="AMIN"/>
    <property type="match status" value="1"/>
</dbReference>
<evidence type="ECO:0008006" key="5">
    <source>
        <dbReference type="Google" id="ProtNLM"/>
    </source>
</evidence>
<dbReference type="InterPro" id="IPR050695">
    <property type="entry name" value="N-acetylmuramoyl_amidase_3"/>
</dbReference>
<protein>
    <recommendedName>
        <fullName evidence="5">AMIN domain-containing protein</fullName>
    </recommendedName>
</protein>
<dbReference type="GO" id="GO:0030288">
    <property type="term" value="C:outer membrane-bounded periplasmic space"/>
    <property type="evidence" value="ECO:0007669"/>
    <property type="project" value="TreeGrafter"/>
</dbReference>
<proteinExistence type="predicted"/>
<dbReference type="Gene3D" id="3.40.630.40">
    <property type="entry name" value="Zn-dependent exopeptidases"/>
    <property type="match status" value="1"/>
</dbReference>
<accession>A0A382Y4K5</accession>
<dbReference type="Pfam" id="PF01520">
    <property type="entry name" value="Amidase_3"/>
    <property type="match status" value="1"/>
</dbReference>
<dbReference type="EMBL" id="UINC01172939">
    <property type="protein sequence ID" value="SVD78272.1"/>
    <property type="molecule type" value="Genomic_DNA"/>
</dbReference>
<feature type="domain" description="AMIN" evidence="3">
    <location>
        <begin position="21"/>
        <end position="121"/>
    </location>
</feature>
<evidence type="ECO:0000259" key="3">
    <source>
        <dbReference type="Pfam" id="PF11741"/>
    </source>
</evidence>
<dbReference type="Gene3D" id="2.60.40.3500">
    <property type="match status" value="1"/>
</dbReference>
<feature type="non-terminal residue" evidence="4">
    <location>
        <position position="180"/>
    </location>
</feature>
<dbReference type="GO" id="GO:0009253">
    <property type="term" value="P:peptidoglycan catabolic process"/>
    <property type="evidence" value="ECO:0007669"/>
    <property type="project" value="InterPro"/>
</dbReference>
<dbReference type="AlphaFoldDB" id="A0A382Y4K5"/>
<feature type="domain" description="MurNAc-LAA" evidence="2">
    <location>
        <begin position="147"/>
        <end position="179"/>
    </location>
</feature>
<dbReference type="InterPro" id="IPR002508">
    <property type="entry name" value="MurNAc-LAA_cat"/>
</dbReference>
<evidence type="ECO:0000256" key="1">
    <source>
        <dbReference type="ARBA" id="ARBA00022801"/>
    </source>
</evidence>
<dbReference type="GO" id="GO:0008745">
    <property type="term" value="F:N-acetylmuramoyl-L-alanine amidase activity"/>
    <property type="evidence" value="ECO:0007669"/>
    <property type="project" value="InterPro"/>
</dbReference>
<reference evidence="4" key="1">
    <citation type="submission" date="2018-05" db="EMBL/GenBank/DDBJ databases">
        <authorList>
            <person name="Lanie J.A."/>
            <person name="Ng W.-L."/>
            <person name="Kazmierczak K.M."/>
            <person name="Andrzejewski T.M."/>
            <person name="Davidsen T.M."/>
            <person name="Wayne K.J."/>
            <person name="Tettelin H."/>
            <person name="Glass J.I."/>
            <person name="Rusch D."/>
            <person name="Podicherti R."/>
            <person name="Tsui H.-C.T."/>
            <person name="Winkler M.E."/>
        </authorList>
    </citation>
    <scope>NUCLEOTIDE SEQUENCE</scope>
</reference>
<gene>
    <name evidence="4" type="ORF">METZ01_LOCUS431126</name>
</gene>
<evidence type="ECO:0000259" key="2">
    <source>
        <dbReference type="Pfam" id="PF01520"/>
    </source>
</evidence>
<dbReference type="PANTHER" id="PTHR30404">
    <property type="entry name" value="N-ACETYLMURAMOYL-L-ALANINE AMIDASE"/>
    <property type="match status" value="1"/>
</dbReference>